<sequence length="103" mass="11528">MVITINLGYVKASLSLALHDMQQDSWQTADRGSVCEEALVPLRSTINDDINDRMTAVQNQDFLVQNNDSIRRIEASESCAHAQGQRTLHLQYQSGTAAFYDLL</sequence>
<evidence type="ECO:0000313" key="1">
    <source>
        <dbReference type="EMBL" id="GGH46700.1"/>
    </source>
</evidence>
<evidence type="ECO:0000313" key="2">
    <source>
        <dbReference type="Proteomes" id="UP000652153"/>
    </source>
</evidence>
<organism evidence="1 2">
    <name type="scientific">Paenibacillus silvae</name>
    <dbReference type="NCBI Taxonomy" id="1325358"/>
    <lineage>
        <taxon>Bacteria</taxon>
        <taxon>Bacillati</taxon>
        <taxon>Bacillota</taxon>
        <taxon>Bacilli</taxon>
        <taxon>Bacillales</taxon>
        <taxon>Paenibacillaceae</taxon>
        <taxon>Paenibacillus</taxon>
    </lineage>
</organism>
<accession>A0ABQ1Z3V8</accession>
<gene>
    <name evidence="1" type="ORF">GCM10008014_09510</name>
</gene>
<protein>
    <submittedName>
        <fullName evidence="1">Uncharacterized protein</fullName>
    </submittedName>
</protein>
<comment type="caution">
    <text evidence="1">The sequence shown here is derived from an EMBL/GenBank/DDBJ whole genome shotgun (WGS) entry which is preliminary data.</text>
</comment>
<name>A0ABQ1Z3V8_9BACL</name>
<proteinExistence type="predicted"/>
<keyword evidence="2" id="KW-1185">Reference proteome</keyword>
<dbReference type="EMBL" id="BMFU01000001">
    <property type="protein sequence ID" value="GGH46700.1"/>
    <property type="molecule type" value="Genomic_DNA"/>
</dbReference>
<dbReference type="Proteomes" id="UP000652153">
    <property type="component" value="Unassembled WGS sequence"/>
</dbReference>
<reference evidence="2" key="1">
    <citation type="journal article" date="2019" name="Int. J. Syst. Evol. Microbiol.">
        <title>The Global Catalogue of Microorganisms (GCM) 10K type strain sequencing project: providing services to taxonomists for standard genome sequencing and annotation.</title>
        <authorList>
            <consortium name="The Broad Institute Genomics Platform"/>
            <consortium name="The Broad Institute Genome Sequencing Center for Infectious Disease"/>
            <person name="Wu L."/>
            <person name="Ma J."/>
        </authorList>
    </citation>
    <scope>NUCLEOTIDE SEQUENCE [LARGE SCALE GENOMIC DNA]</scope>
    <source>
        <strain evidence="2">CGMCC 1.12770</strain>
    </source>
</reference>